<protein>
    <submittedName>
        <fullName evidence="1">Uncharacterized protein</fullName>
    </submittedName>
</protein>
<evidence type="ECO:0000313" key="1">
    <source>
        <dbReference type="EMBL" id="KAK7014729.1"/>
    </source>
</evidence>
<dbReference type="EMBL" id="JAYKXP010000356">
    <property type="protein sequence ID" value="KAK7014729.1"/>
    <property type="molecule type" value="Genomic_DNA"/>
</dbReference>
<keyword evidence="2" id="KW-1185">Reference proteome</keyword>
<dbReference type="AlphaFoldDB" id="A0AAW0ANC9"/>
<proteinExistence type="predicted"/>
<comment type="caution">
    <text evidence="1">The sequence shown here is derived from an EMBL/GenBank/DDBJ whole genome shotgun (WGS) entry which is preliminary data.</text>
</comment>
<reference evidence="1 2" key="1">
    <citation type="submission" date="2024-01" db="EMBL/GenBank/DDBJ databases">
        <title>A draft genome for a cacao thread blight-causing isolate of Paramarasmius palmivorus.</title>
        <authorList>
            <person name="Baruah I.K."/>
            <person name="Bukari Y."/>
            <person name="Amoako-Attah I."/>
            <person name="Meinhardt L.W."/>
            <person name="Bailey B.A."/>
            <person name="Cohen S.P."/>
        </authorList>
    </citation>
    <scope>NUCLEOTIDE SEQUENCE [LARGE SCALE GENOMIC DNA]</scope>
    <source>
        <strain evidence="1 2">GH-12</strain>
    </source>
</reference>
<accession>A0AAW0ANC9</accession>
<organism evidence="1 2">
    <name type="scientific">Paramarasmius palmivorus</name>
    <dbReference type="NCBI Taxonomy" id="297713"/>
    <lineage>
        <taxon>Eukaryota</taxon>
        <taxon>Fungi</taxon>
        <taxon>Dikarya</taxon>
        <taxon>Basidiomycota</taxon>
        <taxon>Agaricomycotina</taxon>
        <taxon>Agaricomycetes</taxon>
        <taxon>Agaricomycetidae</taxon>
        <taxon>Agaricales</taxon>
        <taxon>Marasmiineae</taxon>
        <taxon>Marasmiaceae</taxon>
        <taxon>Paramarasmius</taxon>
    </lineage>
</organism>
<name>A0AAW0ANC9_9AGAR</name>
<gene>
    <name evidence="1" type="ORF">VNI00_019317</name>
</gene>
<evidence type="ECO:0000313" key="2">
    <source>
        <dbReference type="Proteomes" id="UP001383192"/>
    </source>
</evidence>
<sequence>MEANIGRGPDKIHSYVLPFANAAQAERALQGCVRSKLCQYLRDPSYKHTWFAVTRAKKPTYCQRNDLVAHIDVEFLSQLQEHDIVPAKTEQEAEECFQTRMGLYVD</sequence>
<dbReference type="Proteomes" id="UP001383192">
    <property type="component" value="Unassembled WGS sequence"/>
</dbReference>